<dbReference type="SUPFAM" id="SSF52540">
    <property type="entry name" value="P-loop containing nucleoside triphosphate hydrolases"/>
    <property type="match status" value="1"/>
</dbReference>
<dbReference type="OrthoDB" id="439792at2759"/>
<dbReference type="GO" id="GO:0005524">
    <property type="term" value="F:ATP binding"/>
    <property type="evidence" value="ECO:0007669"/>
    <property type="project" value="InterPro"/>
</dbReference>
<evidence type="ECO:0000313" key="6">
    <source>
        <dbReference type="Proteomes" id="UP000220158"/>
    </source>
</evidence>
<dbReference type="Proteomes" id="UP000220158">
    <property type="component" value="Chromosome 5"/>
</dbReference>
<dbReference type="RefSeq" id="XP_028531922.1">
    <property type="nucleotide sequence ID" value="XM_028675321.1"/>
</dbReference>
<evidence type="ECO:0000256" key="1">
    <source>
        <dbReference type="ARBA" id="ARBA00022679"/>
    </source>
</evidence>
<sequence>MGSCQSTSKNNVVEKKEDIKEYVDVNKKREDFDKEITKEEKGEICKDKNEEIKEKEEVDEVDGKKKKIIIFNGAPGSGKDTQCSLIAKKYNFKILTSSEILKKYLEENKEKLHEDSSNENKLTDEEKSDLEIIEKCINDGSLVPDDTVKRIFFINLNNYINNVEFDGIIINGYPRTYDQALLFKNNNIIVNSLINITATKECLLGRINRRIVDPVTNINYDEKIIELIKKKRGGEELTEEEEKIVSQNEGYNNLNDEDINRLIKRKDDEQNVFDKRFNLYKENEEEILSVFSDVRKDINGEKPINDVFDEISEIIDDIIKN</sequence>
<gene>
    <name evidence="5" type="primary">AK2</name>
    <name evidence="5" type="ORF">PRELSG_0507100</name>
</gene>
<dbReference type="OMA" id="ETFAQIC"/>
<dbReference type="InterPro" id="IPR027417">
    <property type="entry name" value="P-loop_NTPase"/>
</dbReference>
<dbReference type="AlphaFoldDB" id="A0A1J1H5N7"/>
<accession>A0A1J1H5N7</accession>
<evidence type="ECO:0000256" key="2">
    <source>
        <dbReference type="ARBA" id="ARBA00022741"/>
    </source>
</evidence>
<keyword evidence="3 4" id="KW-0418">Kinase</keyword>
<dbReference type="PANTHER" id="PTHR23359">
    <property type="entry name" value="NUCLEOTIDE KINASE"/>
    <property type="match status" value="1"/>
</dbReference>
<evidence type="ECO:0000256" key="3">
    <source>
        <dbReference type="ARBA" id="ARBA00022777"/>
    </source>
</evidence>
<protein>
    <submittedName>
        <fullName evidence="5">Adenylate kinase 2, putative</fullName>
        <ecNumber evidence="5">2.7.4.3</ecNumber>
    </submittedName>
</protein>
<keyword evidence="2" id="KW-0547">Nucleotide-binding</keyword>
<dbReference type="GeneID" id="39735014"/>
<dbReference type="Pfam" id="PF00406">
    <property type="entry name" value="ADK"/>
    <property type="match status" value="1"/>
</dbReference>
<keyword evidence="1 4" id="KW-0808">Transferase</keyword>
<dbReference type="EMBL" id="LN835300">
    <property type="protein sequence ID" value="CRG98913.1"/>
    <property type="molecule type" value="Genomic_DNA"/>
</dbReference>
<evidence type="ECO:0000256" key="4">
    <source>
        <dbReference type="RuleBase" id="RU003330"/>
    </source>
</evidence>
<dbReference type="EC" id="2.7.4.3" evidence="5"/>
<proteinExistence type="inferred from homology"/>
<dbReference type="KEGG" id="prel:PRELSG_0507100"/>
<dbReference type="PRINTS" id="PR00094">
    <property type="entry name" value="ADENYLTKNASE"/>
</dbReference>
<organism evidence="5 6">
    <name type="scientific">Plasmodium relictum</name>
    <dbReference type="NCBI Taxonomy" id="85471"/>
    <lineage>
        <taxon>Eukaryota</taxon>
        <taxon>Sar</taxon>
        <taxon>Alveolata</taxon>
        <taxon>Apicomplexa</taxon>
        <taxon>Aconoidasida</taxon>
        <taxon>Haemosporida</taxon>
        <taxon>Plasmodiidae</taxon>
        <taxon>Plasmodium</taxon>
        <taxon>Plasmodium (Haemamoeba)</taxon>
    </lineage>
</organism>
<dbReference type="Gene3D" id="3.40.50.300">
    <property type="entry name" value="P-loop containing nucleotide triphosphate hydrolases"/>
    <property type="match status" value="1"/>
</dbReference>
<comment type="similarity">
    <text evidence="4">Belongs to the adenylate kinase family.</text>
</comment>
<dbReference type="GO" id="GO:0004017">
    <property type="term" value="F:AMP kinase activity"/>
    <property type="evidence" value="ECO:0007669"/>
    <property type="project" value="UniProtKB-EC"/>
</dbReference>
<evidence type="ECO:0000313" key="5">
    <source>
        <dbReference type="EMBL" id="CRG98913.1"/>
    </source>
</evidence>
<dbReference type="InterPro" id="IPR000850">
    <property type="entry name" value="Adenylat/UMP-CMP_kin"/>
</dbReference>
<keyword evidence="6" id="KW-1185">Reference proteome</keyword>
<name>A0A1J1H5N7_PLARL</name>
<dbReference type="CDD" id="cd01428">
    <property type="entry name" value="ADK"/>
    <property type="match status" value="1"/>
</dbReference>
<dbReference type="VEuPathDB" id="PlasmoDB:PRELSG_0507100"/>
<reference evidence="5 6" key="1">
    <citation type="submission" date="2015-04" db="EMBL/GenBank/DDBJ databases">
        <authorList>
            <consortium name="Pathogen Informatics"/>
        </authorList>
    </citation>
    <scope>NUCLEOTIDE SEQUENCE [LARGE SCALE GENOMIC DNA]</scope>
    <source>
        <strain evidence="5 6">SGS1</strain>
    </source>
</reference>